<keyword evidence="1" id="KW-0614">Plasmid</keyword>
<evidence type="ECO:0000313" key="1">
    <source>
        <dbReference type="EMBL" id="APU91707.1"/>
    </source>
</evidence>
<organism evidence="1">
    <name type="scientific">Vibrio parahaemolyticus</name>
    <dbReference type="NCBI Taxonomy" id="670"/>
    <lineage>
        <taxon>Bacteria</taxon>
        <taxon>Pseudomonadati</taxon>
        <taxon>Pseudomonadota</taxon>
        <taxon>Gammaproteobacteria</taxon>
        <taxon>Vibrionales</taxon>
        <taxon>Vibrionaceae</taxon>
        <taxon>Vibrio</taxon>
    </lineage>
</organism>
<geneLocation type="plasmid" evidence="1">
    <name>pVPS91</name>
</geneLocation>
<dbReference type="AlphaFoldDB" id="A0A1P8DRF1"/>
<dbReference type="EMBL" id="KX957972">
    <property type="protein sequence ID" value="APU91707.1"/>
    <property type="molecule type" value="Genomic_DNA"/>
</dbReference>
<accession>A0A1P8DRF1</accession>
<sequence length="149" mass="16265">MRFTQVSIIALLWTAFSVNANGTGGIMLIMQHDRLKHKAEDEVIVPGLPSDGFIFSRQYYRSGADFFVCDGISSDKGKVVAIGGGCSVKIRVVPPWYSLKGVSYTYEHIGAGLTLQQHLDKEIGEGLTKPVSVGLKGNALIVFYKKVKD</sequence>
<name>A0A1P8DRF1_VIBPH</name>
<proteinExistence type="predicted"/>
<dbReference type="RefSeq" id="WP_181388132.1">
    <property type="nucleotide sequence ID" value="NZ_JAPXUU010000022.1"/>
</dbReference>
<reference evidence="1" key="1">
    <citation type="submission" date="2016-10" db="EMBL/GenBank/DDBJ databases">
        <title>Evolution and Comparative Genomics of Conjugative MDR Plasmids in Vibrio species.</title>
        <authorList>
            <person name="Li R."/>
            <person name="Ye L."/>
            <person name="Wong M.Ho.Yin."/>
            <person name="Zheng Z."/>
            <person name="Chan E.Wai.Chi."/>
            <person name="Chen S."/>
        </authorList>
    </citation>
    <scope>NUCLEOTIDE SEQUENCE</scope>
    <source>
        <plasmid evidence="1">pVPS91</plasmid>
    </source>
</reference>
<protein>
    <submittedName>
        <fullName evidence="1">Uncharacterized protein</fullName>
    </submittedName>
</protein>